<evidence type="ECO:0000313" key="3">
    <source>
        <dbReference type="Proteomes" id="UP001165423"/>
    </source>
</evidence>
<organism evidence="2 3">
    <name type="scientific">Cognatiluteimonas sedimenti</name>
    <dbReference type="NCBI Taxonomy" id="2927791"/>
    <lineage>
        <taxon>Bacteria</taxon>
        <taxon>Pseudomonadati</taxon>
        <taxon>Pseudomonadota</taxon>
        <taxon>Gammaproteobacteria</taxon>
        <taxon>Lysobacterales</taxon>
        <taxon>Lysobacteraceae</taxon>
        <taxon>Cognatiluteimonas</taxon>
    </lineage>
</organism>
<keyword evidence="1" id="KW-0732">Signal</keyword>
<reference evidence="2 3" key="1">
    <citation type="submission" date="2022-03" db="EMBL/GenBank/DDBJ databases">
        <title>Luteimonas soily sp. nov., a novel bacterium isolated from the soil.</title>
        <authorList>
            <person name="Zhang X."/>
        </authorList>
    </citation>
    <scope>NUCLEOTIDE SEQUENCE [LARGE SCALE GENOMIC DNA]</scope>
    <source>
        <strain evidence="2 3">50</strain>
    </source>
</reference>
<accession>A0ABT0A767</accession>
<feature type="chain" id="PRO_5047135262" description="PXPV repeat-containing protein" evidence="1">
    <location>
        <begin position="30"/>
        <end position="147"/>
    </location>
</feature>
<dbReference type="RefSeq" id="WP_243322582.1">
    <property type="nucleotide sequence ID" value="NZ_JALGCL010000005.1"/>
</dbReference>
<keyword evidence="3" id="KW-1185">Reference proteome</keyword>
<dbReference type="Proteomes" id="UP001165423">
    <property type="component" value="Unassembled WGS sequence"/>
</dbReference>
<feature type="signal peptide" evidence="1">
    <location>
        <begin position="1"/>
        <end position="29"/>
    </location>
</feature>
<sequence>MNKLSHWFAPAVLAAGLGFGAMAPAPVQAQDSLTRVLVDVADVVLRSGVPYYRYGDYGYNDRLVASRDRYGRLVYYRMVPRGYDYRSGHRSGPPYGNAYGYYRNGPGSRDMKCNKHGKCKVQYYDARYDRDRYDRYDRYDRRWHDDD</sequence>
<dbReference type="EMBL" id="JALGCL010000005">
    <property type="protein sequence ID" value="MCJ0826763.1"/>
    <property type="molecule type" value="Genomic_DNA"/>
</dbReference>
<evidence type="ECO:0000256" key="1">
    <source>
        <dbReference type="SAM" id="SignalP"/>
    </source>
</evidence>
<name>A0ABT0A767_9GAMM</name>
<gene>
    <name evidence="2" type="ORF">MQC88_12505</name>
</gene>
<protein>
    <recommendedName>
        <fullName evidence="4">PXPV repeat-containing protein</fullName>
    </recommendedName>
</protein>
<evidence type="ECO:0008006" key="4">
    <source>
        <dbReference type="Google" id="ProtNLM"/>
    </source>
</evidence>
<comment type="caution">
    <text evidence="2">The sequence shown here is derived from an EMBL/GenBank/DDBJ whole genome shotgun (WGS) entry which is preliminary data.</text>
</comment>
<proteinExistence type="predicted"/>
<evidence type="ECO:0000313" key="2">
    <source>
        <dbReference type="EMBL" id="MCJ0826763.1"/>
    </source>
</evidence>